<keyword evidence="2" id="KW-1133">Transmembrane helix</keyword>
<feature type="compositionally biased region" description="Polar residues" evidence="1">
    <location>
        <begin position="123"/>
        <end position="154"/>
    </location>
</feature>
<organism evidence="3">
    <name type="scientific">Diabrotica virgifera virgifera</name>
    <name type="common">western corn rootworm</name>
    <dbReference type="NCBI Taxonomy" id="50390"/>
    <lineage>
        <taxon>Eukaryota</taxon>
        <taxon>Metazoa</taxon>
        <taxon>Ecdysozoa</taxon>
        <taxon>Arthropoda</taxon>
        <taxon>Hexapoda</taxon>
        <taxon>Insecta</taxon>
        <taxon>Pterygota</taxon>
        <taxon>Neoptera</taxon>
        <taxon>Endopterygota</taxon>
        <taxon>Coleoptera</taxon>
        <taxon>Polyphaga</taxon>
        <taxon>Cucujiformia</taxon>
        <taxon>Chrysomeloidea</taxon>
        <taxon>Chrysomelidae</taxon>
        <taxon>Galerucinae</taxon>
        <taxon>Diabroticina</taxon>
        <taxon>Diabroticites</taxon>
        <taxon>Diabrotica</taxon>
    </lineage>
</organism>
<evidence type="ECO:0000256" key="2">
    <source>
        <dbReference type="SAM" id="Phobius"/>
    </source>
</evidence>
<feature type="region of interest" description="Disordered" evidence="1">
    <location>
        <begin position="108"/>
        <end position="169"/>
    </location>
</feature>
<keyword evidence="2" id="KW-0472">Membrane</keyword>
<name>A0A6P7GMC8_DIAVI</name>
<feature type="compositionally biased region" description="Low complexity" evidence="1">
    <location>
        <begin position="51"/>
        <end position="60"/>
    </location>
</feature>
<accession>A0A6P7GMC8</accession>
<dbReference type="InParanoid" id="A0A6P7GMC8"/>
<reference evidence="3" key="1">
    <citation type="submission" date="2025-08" db="UniProtKB">
        <authorList>
            <consortium name="RefSeq"/>
        </authorList>
    </citation>
    <scope>IDENTIFICATION</scope>
    <source>
        <tissue evidence="3">Whole insect</tissue>
    </source>
</reference>
<sequence>MAIPFNLPGEQTEVEVIITQLQYLLMKLQDAIRRSGATNSSYPVFSISTRTRVRTNSSNRARGREQSSVSSPETPSTSASPSANANLPELLNNLAWLAVLTQEAVDNNSQQTTAMAVPRPTRNRTSSESSCCQETKSDETTASNSGSVQAWNQETDNEQSSEDGSDKSYSRQGILSRLIPGPVSAPLFTAMICFVGWHIFRAR</sequence>
<feature type="region of interest" description="Disordered" evidence="1">
    <location>
        <begin position="51"/>
        <end position="85"/>
    </location>
</feature>
<feature type="compositionally biased region" description="Low complexity" evidence="1">
    <location>
        <begin position="67"/>
        <end position="85"/>
    </location>
</feature>
<keyword evidence="2" id="KW-0812">Transmembrane</keyword>
<evidence type="ECO:0000256" key="1">
    <source>
        <dbReference type="SAM" id="MobiDB-lite"/>
    </source>
</evidence>
<feature type="transmembrane region" description="Helical" evidence="2">
    <location>
        <begin position="178"/>
        <end position="200"/>
    </location>
</feature>
<proteinExistence type="predicted"/>
<protein>
    <submittedName>
        <fullName evidence="3">Uncharacterized protein LOC114344428</fullName>
    </submittedName>
</protein>
<dbReference type="RefSeq" id="XP_028151061.1">
    <property type="nucleotide sequence ID" value="XM_028295260.1"/>
</dbReference>
<evidence type="ECO:0000313" key="3">
    <source>
        <dbReference type="RefSeq" id="XP_028151061.1"/>
    </source>
</evidence>
<dbReference type="AlphaFoldDB" id="A0A6P7GMC8"/>
<gene>
    <name evidence="3" type="primary">LOC114344428</name>
</gene>